<feature type="compositionally biased region" description="Polar residues" evidence="1">
    <location>
        <begin position="201"/>
        <end position="228"/>
    </location>
</feature>
<reference evidence="3 4" key="1">
    <citation type="submission" date="2023-05" db="EMBL/GenBank/DDBJ databases">
        <title>Actinoplanes sp. NEAU-A12 genome sequencing.</title>
        <authorList>
            <person name="Wang Z.-S."/>
        </authorList>
    </citation>
    <scope>NUCLEOTIDE SEQUENCE [LARGE SCALE GENOMIC DNA]</scope>
    <source>
        <strain evidence="3 4">NEAU-A12</strain>
    </source>
</reference>
<keyword evidence="2" id="KW-0812">Transmembrane</keyword>
<feature type="transmembrane region" description="Helical" evidence="2">
    <location>
        <begin position="25"/>
        <end position="46"/>
    </location>
</feature>
<organism evidence="3 4">
    <name type="scientific">Actinoplanes sandaracinus</name>
    <dbReference type="NCBI Taxonomy" id="3045177"/>
    <lineage>
        <taxon>Bacteria</taxon>
        <taxon>Bacillati</taxon>
        <taxon>Actinomycetota</taxon>
        <taxon>Actinomycetes</taxon>
        <taxon>Micromonosporales</taxon>
        <taxon>Micromonosporaceae</taxon>
        <taxon>Actinoplanes</taxon>
    </lineage>
</organism>
<feature type="compositionally biased region" description="Pro residues" evidence="1">
    <location>
        <begin position="264"/>
        <end position="279"/>
    </location>
</feature>
<keyword evidence="2" id="KW-1133">Transmembrane helix</keyword>
<evidence type="ECO:0000256" key="1">
    <source>
        <dbReference type="SAM" id="MobiDB-lite"/>
    </source>
</evidence>
<feature type="compositionally biased region" description="Pro residues" evidence="1">
    <location>
        <begin position="288"/>
        <end position="299"/>
    </location>
</feature>
<proteinExistence type="predicted"/>
<name>A0ABT6WF44_9ACTN</name>
<evidence type="ECO:0000313" key="3">
    <source>
        <dbReference type="EMBL" id="MDI6098327.1"/>
    </source>
</evidence>
<dbReference type="EMBL" id="JASCTH010000004">
    <property type="protein sequence ID" value="MDI6098327.1"/>
    <property type="molecule type" value="Genomic_DNA"/>
</dbReference>
<evidence type="ECO:0000256" key="2">
    <source>
        <dbReference type="SAM" id="Phobius"/>
    </source>
</evidence>
<accession>A0ABT6WF44</accession>
<dbReference type="Proteomes" id="UP001241758">
    <property type="component" value="Unassembled WGS sequence"/>
</dbReference>
<dbReference type="RefSeq" id="WP_282757942.1">
    <property type="nucleotide sequence ID" value="NZ_JASCTH010000004.1"/>
</dbReference>
<keyword evidence="4" id="KW-1185">Reference proteome</keyword>
<sequence>MTTSPQPEPAAEKPLGQFLRPLRDLAVYALLGAPAVFLFVAVVNLLGADFAGRAQGSFGGFVNLETVFFPLAAVLLALGVTPVHPKARLITLVAVVEYGVASFFGVIFGVLFGVSHLAASSAVAALGALLARVAWLGLLALAGYAVLQIWLGVFSVPRPKPQPGVYGQPYGQAPYGQPSYGQPPFGQAAPYGQPPFGAPSPGQQQFGAPVSGQQQFGAPGTAQPQWGSPGSAPPQFGAPGPVPPPVATQPFNVPSPATYGQYPAVPPPGWGQPPVPPAEPTQQVPKPVSTPPAASPPPIDRTAVLPEDRPGFGPAAEDPPRQ</sequence>
<feature type="transmembrane region" description="Helical" evidence="2">
    <location>
        <begin position="58"/>
        <end position="80"/>
    </location>
</feature>
<protein>
    <submittedName>
        <fullName evidence="3">Uncharacterized protein</fullName>
    </submittedName>
</protein>
<feature type="region of interest" description="Disordered" evidence="1">
    <location>
        <begin position="177"/>
        <end position="322"/>
    </location>
</feature>
<keyword evidence="2" id="KW-0472">Membrane</keyword>
<feature type="transmembrane region" description="Helical" evidence="2">
    <location>
        <begin position="133"/>
        <end position="153"/>
    </location>
</feature>
<gene>
    <name evidence="3" type="ORF">QLQ12_06895</name>
</gene>
<feature type="transmembrane region" description="Helical" evidence="2">
    <location>
        <begin position="100"/>
        <end position="126"/>
    </location>
</feature>
<comment type="caution">
    <text evidence="3">The sequence shown here is derived from an EMBL/GenBank/DDBJ whole genome shotgun (WGS) entry which is preliminary data.</text>
</comment>
<evidence type="ECO:0000313" key="4">
    <source>
        <dbReference type="Proteomes" id="UP001241758"/>
    </source>
</evidence>